<protein>
    <submittedName>
        <fullName evidence="3">Uncharacterized protein</fullName>
    </submittedName>
</protein>
<dbReference type="KEGG" id="ncs:NCAS_0D00270"/>
<dbReference type="InParanoid" id="G0VEY9"/>
<accession>G0VEY9</accession>
<reference evidence="3 4" key="1">
    <citation type="journal article" date="2011" name="Proc. Natl. Acad. Sci. U.S.A.">
        <title>Evolutionary erosion of yeast sex chromosomes by mating-type switching accidents.</title>
        <authorList>
            <person name="Gordon J.L."/>
            <person name="Armisen D."/>
            <person name="Proux-Wera E."/>
            <person name="Oheigeartaigh S.S."/>
            <person name="Byrne K.P."/>
            <person name="Wolfe K.H."/>
        </authorList>
    </citation>
    <scope>NUCLEOTIDE SEQUENCE [LARGE SCALE GENOMIC DNA]</scope>
    <source>
        <strain evidence="4">ATCC 76901 / BCRC 22586 / CBS 4309 / NBRC 1992 / NRRL Y-12630</strain>
    </source>
</reference>
<feature type="compositionally biased region" description="Polar residues" evidence="2">
    <location>
        <begin position="210"/>
        <end position="230"/>
    </location>
</feature>
<feature type="region of interest" description="Disordered" evidence="2">
    <location>
        <begin position="210"/>
        <end position="266"/>
    </location>
</feature>
<dbReference type="EMBL" id="HE576755">
    <property type="protein sequence ID" value="CCC69608.1"/>
    <property type="molecule type" value="Genomic_DNA"/>
</dbReference>
<dbReference type="HOGENOM" id="CLU_023702_0_0_1"/>
<feature type="coiled-coil region" evidence="1">
    <location>
        <begin position="473"/>
        <end position="500"/>
    </location>
</feature>
<evidence type="ECO:0000256" key="1">
    <source>
        <dbReference type="SAM" id="Coils"/>
    </source>
</evidence>
<evidence type="ECO:0000313" key="3">
    <source>
        <dbReference type="EMBL" id="CCC69608.1"/>
    </source>
</evidence>
<organism evidence="3 4">
    <name type="scientific">Naumovozyma castellii</name>
    <name type="common">Yeast</name>
    <name type="synonym">Saccharomyces castellii</name>
    <dbReference type="NCBI Taxonomy" id="27288"/>
    <lineage>
        <taxon>Eukaryota</taxon>
        <taxon>Fungi</taxon>
        <taxon>Dikarya</taxon>
        <taxon>Ascomycota</taxon>
        <taxon>Saccharomycotina</taxon>
        <taxon>Saccharomycetes</taxon>
        <taxon>Saccharomycetales</taxon>
        <taxon>Saccharomycetaceae</taxon>
        <taxon>Naumovozyma</taxon>
    </lineage>
</organism>
<keyword evidence="1" id="KW-0175">Coiled coil</keyword>
<name>G0VEY9_NAUCA</name>
<dbReference type="GeneID" id="96903217"/>
<dbReference type="OMA" id="IEDMAYI"/>
<dbReference type="RefSeq" id="XP_003675972.1">
    <property type="nucleotide sequence ID" value="XM_003675924.1"/>
</dbReference>
<proteinExistence type="predicted"/>
<dbReference type="OrthoDB" id="4070640at2759"/>
<dbReference type="Proteomes" id="UP000001640">
    <property type="component" value="Chromosome 4"/>
</dbReference>
<evidence type="ECO:0000256" key="2">
    <source>
        <dbReference type="SAM" id="MobiDB-lite"/>
    </source>
</evidence>
<sequence length="517" mass="57714">MNAMNELDFATLSDQITSPIDAMYQPSRLDTFIIKSYQLLSQNGVINVTSLYNTPSPQTAVITPISNTTDGNSNTLTESVQANSNNLSLSYNGMKDSPEDYTSIFLKMSQIYNATIAMASNDDDQSTSPKSPIELWQKFQQIIKELELSFDVSQYGRYFNKLGQESYAIKDDAELSNEPLWQEVVKNILSVYEPQTGALKNQGRKKVFTTTSSPKRDVGNSTGSTATTAKVTKRKSRKNDKPINTAKNIKKNNIPAKAKNSKIKNSPAKGLASNAIETTINNGTLNPSILDATLNKKFQPFQQDVNSRSLSGYYTKPTSPGSFGFNFNEDLTSNPNNFNNTNTLPGNVTSLKRRSLGALGVENFDDTAMEELLQLTDPIKKLKPISPEVFNNIAMNPMTDEMNLNMTENNNISRLMNEKSLDNDREDVPSTNEIDTGTIDSNTAVPIGDPIDTMLPRLNALAQEMKSTYTTLLLEKDNRISQLQRDLEMQRQECQWLKRMLIEDMGYVRGVLKDMKK</sequence>
<evidence type="ECO:0000313" key="4">
    <source>
        <dbReference type="Proteomes" id="UP000001640"/>
    </source>
</evidence>
<keyword evidence="4" id="KW-1185">Reference proteome</keyword>
<dbReference type="eggNOG" id="ENOG502QU4I">
    <property type="taxonomic scope" value="Eukaryota"/>
</dbReference>
<gene>
    <name evidence="3" type="primary">NCAS0D00270</name>
    <name evidence="3" type="ordered locus">NCAS_0D00270</name>
</gene>
<feature type="compositionally biased region" description="Low complexity" evidence="2">
    <location>
        <begin position="242"/>
        <end position="266"/>
    </location>
</feature>
<reference key="2">
    <citation type="submission" date="2011-08" db="EMBL/GenBank/DDBJ databases">
        <title>Genome sequence of Naumovozyma castellii.</title>
        <authorList>
            <person name="Gordon J.L."/>
            <person name="Armisen D."/>
            <person name="Proux-Wera E."/>
            <person name="OhEigeartaigh S.S."/>
            <person name="Byrne K.P."/>
            <person name="Wolfe K.H."/>
        </authorList>
    </citation>
    <scope>NUCLEOTIDE SEQUENCE</scope>
    <source>
        <strain>Type strain:CBS 4309</strain>
    </source>
</reference>
<dbReference type="AlphaFoldDB" id="G0VEY9"/>